<reference evidence="1 2" key="1">
    <citation type="submission" date="2017-04" db="EMBL/GenBank/DDBJ databases">
        <authorList>
            <person name="Afonso C.L."/>
            <person name="Miller P.J."/>
            <person name="Scott M.A."/>
            <person name="Spackman E."/>
            <person name="Goraichik I."/>
            <person name="Dimitrov K.M."/>
            <person name="Suarez D.L."/>
            <person name="Swayne D.E."/>
        </authorList>
    </citation>
    <scope>NUCLEOTIDE SEQUENCE [LARGE SCALE GENOMIC DNA]</scope>
    <source>
        <strain evidence="1 2">DSM 21164</strain>
    </source>
</reference>
<sequence length="204" mass="23549">MAECIDCGAFTKFEGGRCYPCYQKEKNDLDVDDDEISIESNGLTDKERNYRYNMIKGRIAETLIQELFLSLGFNVFRYGMENTIPGIIELLKGVKSDVATEIKRMPDFVIQNPNSNEVHFVEVKFRSSGSFKLKNLSKDYPYQNALIILVSKKHIKCISVEELNEGKEITESTRNYLGNRKEFELNKEVIKEFCDFATKFFEGV</sequence>
<dbReference type="Proteomes" id="UP000192360">
    <property type="component" value="Unassembled WGS sequence"/>
</dbReference>
<proteinExistence type="predicted"/>
<dbReference type="RefSeq" id="WP_084060275.1">
    <property type="nucleotide sequence ID" value="NZ_FWXO01000001.1"/>
</dbReference>
<evidence type="ECO:0000313" key="1">
    <source>
        <dbReference type="EMBL" id="SMC41396.1"/>
    </source>
</evidence>
<evidence type="ECO:0000313" key="2">
    <source>
        <dbReference type="Proteomes" id="UP000192360"/>
    </source>
</evidence>
<keyword evidence="2" id="KW-1185">Reference proteome</keyword>
<dbReference type="AlphaFoldDB" id="A0A1W1YZ46"/>
<gene>
    <name evidence="1" type="ORF">SAMN05660703_0994</name>
</gene>
<name>A0A1W1YZ46_9FLAO</name>
<dbReference type="STRING" id="504486.SAMN05660703_0994"/>
<dbReference type="OrthoDB" id="978068at2"/>
<organism evidence="1 2">
    <name type="scientific">Cellulophaga tyrosinoxydans</name>
    <dbReference type="NCBI Taxonomy" id="504486"/>
    <lineage>
        <taxon>Bacteria</taxon>
        <taxon>Pseudomonadati</taxon>
        <taxon>Bacteroidota</taxon>
        <taxon>Flavobacteriia</taxon>
        <taxon>Flavobacteriales</taxon>
        <taxon>Flavobacteriaceae</taxon>
        <taxon>Cellulophaga</taxon>
    </lineage>
</organism>
<dbReference type="EMBL" id="FWXO01000001">
    <property type="protein sequence ID" value="SMC41396.1"/>
    <property type="molecule type" value="Genomic_DNA"/>
</dbReference>
<accession>A0A1W1YZ46</accession>
<protein>
    <submittedName>
        <fullName evidence="1">Uncharacterized protein</fullName>
    </submittedName>
</protein>